<evidence type="ECO:0000313" key="3">
    <source>
        <dbReference type="Proteomes" id="UP000789396"/>
    </source>
</evidence>
<dbReference type="InterPro" id="IPR013783">
    <property type="entry name" value="Ig-like_fold"/>
</dbReference>
<evidence type="ECO:0000256" key="1">
    <source>
        <dbReference type="SAM" id="MobiDB-lite"/>
    </source>
</evidence>
<dbReference type="InterPro" id="IPR027417">
    <property type="entry name" value="P-loop_NTPase"/>
</dbReference>
<dbReference type="SUPFAM" id="SSF52540">
    <property type="entry name" value="P-loop containing nucleoside triphosphate hydrolases"/>
    <property type="match status" value="1"/>
</dbReference>
<dbReference type="GO" id="GO:0016887">
    <property type="term" value="F:ATP hydrolysis activity"/>
    <property type="evidence" value="ECO:0007669"/>
    <property type="project" value="InterPro"/>
</dbReference>
<feature type="region of interest" description="Disordered" evidence="1">
    <location>
        <begin position="1"/>
        <end position="25"/>
    </location>
</feature>
<dbReference type="GO" id="GO:0004842">
    <property type="term" value="F:ubiquitin-protein transferase activity"/>
    <property type="evidence" value="ECO:0007669"/>
    <property type="project" value="InterPro"/>
</dbReference>
<proteinExistence type="predicted"/>
<evidence type="ECO:0000313" key="2">
    <source>
        <dbReference type="EMBL" id="CAG8460377.1"/>
    </source>
</evidence>
<dbReference type="OrthoDB" id="2400221at2759"/>
<gene>
    <name evidence="2" type="ORF">RFULGI_LOCUS656</name>
</gene>
<dbReference type="Gene3D" id="3.40.50.300">
    <property type="entry name" value="P-loop containing nucleotide triphosphate hydrolases"/>
    <property type="match status" value="1"/>
</dbReference>
<sequence length="4123" mass="477485">MSDRDMRGSGSAAATSQKGGYNERDININSNLSNTTIFVVHLPHNIDPSTQPIVIGSCASLGEWKEPKVLLHQVKKTSLWCSNPVQIPISEDVFYKYAMIVKSMFNLKTSTEYEGQNQSTNRKVVFRRHQFDVWQSNSKFRIDREYLRREFLFVDFIYSKINGIESLRDWIMDYQYIMKAHQDYTIHATNLKFINKLLLDSTKKEQRIFLCVLLGHLQSHNHILPNSLPESFQSANILEDLASVDSDFVLSDIKHLVLAAIRILVQHNSQQGSTTWYRMFSFAPKLDLSYSFVDSAESYDFKNNCDQYYLALRENVKPHINELNSRPDIFHKVMKQLIIITYNLESLIFLWNEIIGLEKVNDPLYKVIKKKINELIKSDDPSRLKEHFDLFPNELQDIVAPEFRNKLIMILYKRNLKWQDKNINSFQELLRDDLLQWSLEEYGKALEAIAESDQILVLETFPDVMKCVLEQKITKRDEAIFETSIKWLEKIISYRTSKIDANSTNNQDNIAHIIFYNLSLIYPLFLKYTKFCSKLKLVADKSASPLSDDVILSVASYVEDFDIDVIEHFSTFLKARIEHNIQEPDNRLQQQSDKKHSDQESHRRSSIQFSEFWSTIFRAKDHTEKIRSHPYVQSVRDHIVRLAISAANSTIVIGLLQELFEHSGDNNDILINYFNSAIENQQEDTINLVITDGILDDLRQQCKKYQTVFARLTKFYDRFYPSDLINNYREYRDDLISRQNEINKITLEETVAQDYWSIHCTTIEVMEDSYKFIESKTFSNVFQTVLKGEDRILTVDIVTTELIQMAIEKFNTICADYNDWENIKCSEASMIWQNVDPNNVEFEVSFIVPNCNRFIQTYSTHKRSQEEKKLVSAAKYLISMRSLKQKLINLITVLDALKIPYSQKLWVKKIFQSLEEEDLKLSQLQKIIDELGKYINKFNLERCWPIIREMADSKDFLIFLQSLVGHDLKNLINGVDDHSDERLIQEDTVSTFIRVKQILEPLVAKSEDSADLAVDKFLRNLFNVISKNPTLDGKVRLCNAHAQALKNMYENISNRGEVTKEKIYYAVTKGVYTFQRMDDDEYKCTATLSYQSNHARDENALTKYTFNDLQDLRGRALLIAKSPVNAKTSDDSSKSSEISTFHMNEFVIQVDMAQQIINMSSQLVELGHFDYRDFKVSTNSTQESTELLQRLNEHLQEWKGIVSEAQHEYYYLTFFLARQILAFYDYFTSKTNNETNKDKCAMLLRLVNDEAELPPIVDKQIDSTDHHLDILRGIGERLSEIFNEVPAKKRQITADVEQIMSDVVHPGQLFVAACNDKFRVPNIIMSLYAVNLNRCYPESWQLLICKASTTAEELLIFTKRCFFAEKNGYGDQLFCIANVENLDFELQYQLVTHIRSLSQQEKQFNLALICCREHGMHHHILDQFSEYVHITNGLNAGSMRNIYKELCPNVSTVSSDLSGQGKTEWIKECSFRKSLIPRSILISDGVTFEKLVRKLSETEIKGFESLHLNIMLIDHPYDVNMFLFELLTFRVVSNGINIAFIPSTTLVFIEVASTMNQYLLDSLPITGYLAKEHLTWNIRNLAISYNYNSPIQIVAKYLDAYDRDVINQENIDFIIPEDGEIPPMSQNRCQELFQRYFFRIHTQDVTSYRFLEIFINVLADQLVRLSSSTFFRVETLREMVEDKSIRKTLLETLLDVSIDFATRSVESKAEQLKHLPDAEKANLGTIKQWEDSNHLLVFFMSQTPDSICALYRDKEKVPDDVVNLLKSQYVGIANQAKGKAIDILDNFDEMHPDEILKKLECLARTTLDKREYPPYALSTDNLLKMALILLRARANVPVVCCGEAGCGKTSLIQFLSIVVNVEFRALNLHAGVREQEILDFMSEAEKIAENGQVWLFFDEINTCNHIGLLADLIAHRQIHGQTIHPNIRLFSACNPYRLRQKGDTQAGLAAKRYEEQSKLAYQVHPLPDQIIDYVWDYGVLKPSDEKIYIYIMVHRHLEKQSNLFPELLAASQQFTRDHEGVHSVSLRDVKRAIILVKYFFNSLKNRPRPQNQRYQDYPPKYGPEPMVLSFILALSLCYQVRIYDQELHLFKKIIKEEQENYMARMTKPPQTAENEALLENVLTMIVSIFTKIPLFVVGAPGASKSLAIRLVSQNLRGADSDDPYFKTLPQVYVIPYQGSSSSTSDGIIKVFQKAENYQKTNSKEFPLNTVVLLDEDLVDTAERLFEKKNWLVWDNRTTKLKSLASSYLRYEKNQSIENFHGLRDYYSLIKSLSDGEANLKDKDARHLMIIGKSDSIINILTYKLRQWSKEFSKMKDNTVQETTAWDLEPVVIYGSQFPDDFDGDYQYGVLSRIMKKVSLADPPLLNRFEKQNMSINDTLTDDMKVLVNELSIWVEQISSINAEDGMLKSRFNEHDMFVGFDKEETLQSLVIYNSGNSESENKESILSKCKELLVGIATSDGIVRSKKSILAHTNSGEVQEWYNFYFHQKHDDLNTYIQSLLENYDKTESSDNIENVENKKQGFQIIVNTFSNINTDITSCLGNIDCQIDKISTFKSEAQLQNRIKHFWLESDNEILILQCDLATVNSGCIKLAKFIIEQYKHEFLSLNKTSENPKPFKHVCIILHMRRENDAPTISSFNFMCGWDLITIETLPPQQHPLHVYLDGSLIDMLETTYKFEEIINQELFCLVRKPIAKFLCALEMASGLSVLFNNKYMDCDDLYDDEYYSDKTALLEFWKNVCMDPKIINTENMREPQPDVYPVRNKKLYVKFPFSIYFMRQIDKFKRLYEEDLAMLEEDEENIDTETGELGTSVVDACIERFSSNIISAIPILKSPQFFEIAEPYFNDFVDFVSPIYGNNPNDNCVFLSWIISHHMGQKIPNPIKLHMYWWKNAEFALAELQLSLLCPIVIEEMLDLGFDESRELNFEEHLLDQISKMMIEKLYKFDINNVKNELLAWQHDVVNIISLSTKLPNSFDSPAMHRLRIYNDLSKSFDLPQLLELKELEDENEVISEQFIDMVFEKFNELPNTENNLSPRRYFIHRCISILPLESPIRLHLYKKIFSQEPLPLTFPTIHRIFLTELHEQDDLFIGLINDPHEALEGSERLQVIEEVLNEKHFDSAISALCCDVIQTQFFDAYGIKRLSKHFMKATEILITTDVKYLQRICAIAFLKTFVNKLWNSASMENSLTNPIEFDFDVDDDDDEEPIYYNQEFNINDLNQRLELTQPLIHSFVLYLLKSLRLKGYSTDDIRRFCEIQQQVIPHLGEIPWDNNDNRLGYNPYWCLEQCKQAEHAATRIIVRGDDTHLRELIKTLLNPNADGIINYRISFAGMIITRLYLIQASREWNQSETLLVNHITKFLDNKQDKNRIPPIYKQTLTNFLMNKQELCRIGPEDDNRKVYMASVIAHVIALHISVPPNSSPLAMYMQALQDCKNDFILGCPSDEQTVVINAVMMSNMADKRLTRPAAGNSRLDNIPLTEPKNANDQRGYITETPNTENFYSIRLMSPASYRIIHLFTHAIIGIQAPSQNVTRFIKGNTNTNNLGENDMAEYCAAHINHDWDALKIILACGDEQLALLLHAIISEMTLQPLQRQAKLNTSNERETWELQFSQKYVIPLIKNVMGSVTDFRMQLETNAVNAQPKIESEINEMILHTSLSYRIERQDARSLTFRKFINDESENDDTGETGRSLKNAFKLFATAWNKLIPHVKRYQCLELPYDMPEMNEDRHVVLGFYEEANEGLFLCGAIDFLVQLQNDFLKEVIEIPSATCQSLKFLEQTVIQTNKKGKHTTPPMYQLQSISLEKIRPVHIVSYEYDSNIFGHSQFDLRIGHGREIQYDLSKIEAELAFELVHDKAFIVTNEQKSYMESFVYHKEIFQGSMTLLSEIKELINQETIPDDKKALFAGTYSSINRSFVKGDYGEGSAFASTFAFENPKDLLSTLEMILCFIKRASGGDGNTLITDYIENWMKLTVLKESNSSYRLLSRAGLQLKHIVALYELVEEHVADVVATCIHHKYKAKLEDSLKREISKAIGFETSKQEQANDVKSCIPAGVFAIALKRFIVRYLTTSENINESVNLADYMVEDEGLECWPDWADKKVIKNKFPLSLLVSHTFETYQYTKLIIE</sequence>
<dbReference type="PANTHER" id="PTHR22605:SF1">
    <property type="entry name" value="RZ-TYPE DOMAIN-CONTAINING PROTEIN"/>
    <property type="match status" value="1"/>
</dbReference>
<dbReference type="InterPro" id="IPR031248">
    <property type="entry name" value="RNF213"/>
</dbReference>
<feature type="region of interest" description="Disordered" evidence="1">
    <location>
        <begin position="583"/>
        <end position="603"/>
    </location>
</feature>
<reference evidence="2" key="1">
    <citation type="submission" date="2021-06" db="EMBL/GenBank/DDBJ databases">
        <authorList>
            <person name="Kallberg Y."/>
            <person name="Tangrot J."/>
            <person name="Rosling A."/>
        </authorList>
    </citation>
    <scope>NUCLEOTIDE SEQUENCE</scope>
    <source>
        <strain evidence="2">IN212</strain>
    </source>
</reference>
<dbReference type="EMBL" id="CAJVPZ010000301">
    <property type="protein sequence ID" value="CAG8460377.1"/>
    <property type="molecule type" value="Genomic_DNA"/>
</dbReference>
<protein>
    <submittedName>
        <fullName evidence="2">17990_t:CDS:1</fullName>
    </submittedName>
</protein>
<organism evidence="2 3">
    <name type="scientific">Racocetra fulgida</name>
    <dbReference type="NCBI Taxonomy" id="60492"/>
    <lineage>
        <taxon>Eukaryota</taxon>
        <taxon>Fungi</taxon>
        <taxon>Fungi incertae sedis</taxon>
        <taxon>Mucoromycota</taxon>
        <taxon>Glomeromycotina</taxon>
        <taxon>Glomeromycetes</taxon>
        <taxon>Diversisporales</taxon>
        <taxon>Gigasporaceae</taxon>
        <taxon>Racocetra</taxon>
    </lineage>
</organism>
<feature type="non-terminal residue" evidence="2">
    <location>
        <position position="1"/>
    </location>
</feature>
<dbReference type="Proteomes" id="UP000789396">
    <property type="component" value="Unassembled WGS sequence"/>
</dbReference>
<dbReference type="Gene3D" id="2.60.40.10">
    <property type="entry name" value="Immunoglobulins"/>
    <property type="match status" value="1"/>
</dbReference>
<name>A0A9N8Z1W0_9GLOM</name>
<keyword evidence="3" id="KW-1185">Reference proteome</keyword>
<dbReference type="PANTHER" id="PTHR22605">
    <property type="entry name" value="RZ-TYPE DOMAIN-CONTAINING PROTEIN"/>
    <property type="match status" value="1"/>
</dbReference>
<feature type="region of interest" description="Disordered" evidence="1">
    <location>
        <begin position="3467"/>
        <end position="3486"/>
    </location>
</feature>
<comment type="caution">
    <text evidence="2">The sequence shown here is derived from an EMBL/GenBank/DDBJ whole genome shotgun (WGS) entry which is preliminary data.</text>
</comment>
<accession>A0A9N8Z1W0</accession>